<reference evidence="6 7" key="1">
    <citation type="journal article" date="2015" name="Fungal Genet. Biol.">
        <title>Evolution of novel wood decay mechanisms in Agaricales revealed by the genome sequences of Fistulina hepatica and Cylindrobasidium torrendii.</title>
        <authorList>
            <person name="Floudas D."/>
            <person name="Held B.W."/>
            <person name="Riley R."/>
            <person name="Nagy L.G."/>
            <person name="Koehler G."/>
            <person name="Ransdell A.S."/>
            <person name="Younus H."/>
            <person name="Chow J."/>
            <person name="Chiniquy J."/>
            <person name="Lipzen A."/>
            <person name="Tritt A."/>
            <person name="Sun H."/>
            <person name="Haridas S."/>
            <person name="LaButti K."/>
            <person name="Ohm R.A."/>
            <person name="Kues U."/>
            <person name="Blanchette R.A."/>
            <person name="Grigoriev I.V."/>
            <person name="Minto R.E."/>
            <person name="Hibbett D.S."/>
        </authorList>
    </citation>
    <scope>NUCLEOTIDE SEQUENCE [LARGE SCALE GENOMIC DNA]</scope>
    <source>
        <strain evidence="6 7">ATCC 64428</strain>
    </source>
</reference>
<dbReference type="OrthoDB" id="21225at2759"/>
<feature type="compositionally biased region" description="Polar residues" evidence="4">
    <location>
        <begin position="805"/>
        <end position="829"/>
    </location>
</feature>
<dbReference type="Gene3D" id="3.40.50.2300">
    <property type="match status" value="1"/>
</dbReference>
<dbReference type="PANTHER" id="PTHR45339">
    <property type="entry name" value="HYBRID SIGNAL TRANSDUCTION HISTIDINE KINASE J"/>
    <property type="match status" value="1"/>
</dbReference>
<dbReference type="InterPro" id="IPR011006">
    <property type="entry name" value="CheY-like_superfamily"/>
</dbReference>
<keyword evidence="1 3" id="KW-0597">Phosphoprotein</keyword>
<evidence type="ECO:0000256" key="2">
    <source>
        <dbReference type="ARBA" id="ARBA00023012"/>
    </source>
</evidence>
<evidence type="ECO:0000256" key="4">
    <source>
        <dbReference type="SAM" id="MobiDB-lite"/>
    </source>
</evidence>
<protein>
    <recommendedName>
        <fullName evidence="5">Response regulatory domain-containing protein</fullName>
    </recommendedName>
</protein>
<dbReference type="AlphaFoldDB" id="A0A0D7A324"/>
<feature type="compositionally biased region" description="Polar residues" evidence="4">
    <location>
        <begin position="769"/>
        <end position="781"/>
    </location>
</feature>
<dbReference type="CDD" id="cd17546">
    <property type="entry name" value="REC_hyHK_CKI1_RcsC-like"/>
    <property type="match status" value="1"/>
</dbReference>
<evidence type="ECO:0000256" key="1">
    <source>
        <dbReference type="ARBA" id="ARBA00022553"/>
    </source>
</evidence>
<dbReference type="Pfam" id="PF00072">
    <property type="entry name" value="Response_reg"/>
    <property type="match status" value="1"/>
</dbReference>
<feature type="region of interest" description="Disordered" evidence="4">
    <location>
        <begin position="478"/>
        <end position="518"/>
    </location>
</feature>
<feature type="region of interest" description="Disordered" evidence="4">
    <location>
        <begin position="1024"/>
        <end position="1058"/>
    </location>
</feature>
<feature type="region of interest" description="Disordered" evidence="4">
    <location>
        <begin position="1"/>
        <end position="60"/>
    </location>
</feature>
<feature type="region of interest" description="Disordered" evidence="4">
    <location>
        <begin position="706"/>
        <end position="741"/>
    </location>
</feature>
<feature type="region of interest" description="Disordered" evidence="4">
    <location>
        <begin position="766"/>
        <end position="849"/>
    </location>
</feature>
<dbReference type="InterPro" id="IPR001789">
    <property type="entry name" value="Sig_transdc_resp-reg_receiver"/>
</dbReference>
<dbReference type="PANTHER" id="PTHR45339:SF1">
    <property type="entry name" value="HYBRID SIGNAL TRANSDUCTION HISTIDINE KINASE J"/>
    <property type="match status" value="1"/>
</dbReference>
<feature type="compositionally biased region" description="Low complexity" evidence="4">
    <location>
        <begin position="791"/>
        <end position="804"/>
    </location>
</feature>
<proteinExistence type="predicted"/>
<feature type="compositionally biased region" description="Polar residues" evidence="4">
    <location>
        <begin position="611"/>
        <end position="634"/>
    </location>
</feature>
<dbReference type="SUPFAM" id="SSF52172">
    <property type="entry name" value="CheY-like"/>
    <property type="match status" value="1"/>
</dbReference>
<dbReference type="FunFam" id="3.40.50.2300:FF:000146">
    <property type="entry name" value="Putative two-component response regulator SSK1p"/>
    <property type="match status" value="1"/>
</dbReference>
<name>A0A0D7A324_9AGAR</name>
<evidence type="ECO:0000259" key="5">
    <source>
        <dbReference type="PROSITE" id="PS50110"/>
    </source>
</evidence>
<feature type="modified residue" description="4-aspartylphosphate" evidence="3">
    <location>
        <position position="905"/>
    </location>
</feature>
<evidence type="ECO:0000313" key="7">
    <source>
        <dbReference type="Proteomes" id="UP000054144"/>
    </source>
</evidence>
<accession>A0A0D7A324</accession>
<feature type="compositionally biased region" description="Basic and acidic residues" evidence="4">
    <location>
        <begin position="1040"/>
        <end position="1049"/>
    </location>
</feature>
<gene>
    <name evidence="6" type="ORF">FISHEDRAFT_61316</name>
</gene>
<keyword evidence="2" id="KW-0902">Two-component regulatory system</keyword>
<evidence type="ECO:0000313" key="6">
    <source>
        <dbReference type="EMBL" id="KIY45140.1"/>
    </source>
</evidence>
<organism evidence="6 7">
    <name type="scientific">Fistulina hepatica ATCC 64428</name>
    <dbReference type="NCBI Taxonomy" id="1128425"/>
    <lineage>
        <taxon>Eukaryota</taxon>
        <taxon>Fungi</taxon>
        <taxon>Dikarya</taxon>
        <taxon>Basidiomycota</taxon>
        <taxon>Agaricomycotina</taxon>
        <taxon>Agaricomycetes</taxon>
        <taxon>Agaricomycetidae</taxon>
        <taxon>Agaricales</taxon>
        <taxon>Fistulinaceae</taxon>
        <taxon>Fistulina</taxon>
    </lineage>
</organism>
<evidence type="ECO:0000256" key="3">
    <source>
        <dbReference type="PROSITE-ProRule" id="PRU00169"/>
    </source>
</evidence>
<dbReference type="EMBL" id="KN882061">
    <property type="protein sequence ID" value="KIY45140.1"/>
    <property type="molecule type" value="Genomic_DNA"/>
</dbReference>
<sequence>MEGLGSRLPAVRIDPASNDIQYLPATGTLDSRWPSSRDASWSAAFGNGGLENGDNDEEEPQELTLVNTPPAKTTTSRQLAQTLATPAPSQLKYLSNPYRPSPIFPPRSVAPDHQLVRELAVELADVVQMIAQTLVQVSPPQLLDQEKESISACSVSVPSTAISAIFTASKYINYLSAHMSSYIRPSSPTSTHAFDIGEALQNAGDSLAGVAGEAGVDLVIFHADVSLHHEYVEGDEIVVPPNNYSEVIRSTIHVCRKGDTIELGLSVKPTDPSYVVDGEVDDEYEGPCECVIEISHKFRVPEDGDSTVIVDRPLPVLQMAARTHLENMGVKLTANVPVPRTFVAGRRSTMSNVLPRVRRPAGERVDDTEPSLTQLRTFMKSLKGRKATLYASSHGSFAHYVTSYLTAWGMDVNHVSGLTGDNVEVPASPTFSPPQLSTLPPETYGLKVEVRQPTPEPSSFIIIDEDLEALGERLEEHRRRETERLSNHMQRSGLTRRRTMSRPPHSSRVSNVPKPVPPPPPPPAAVIVHFTSLSNFKYAKELMYTCFASYPECSSLPEVMILPKPVGPRRFLTALHTATTKPVVDRAFTPLATAPISPGAVIPLYSRENSRASSPRSSPILQRPNNSRTNSERSMCSPVDVHERPPPLSSPLANRSHVDPFSTREDSDYFSNAISDAAARHGTSPSSGVVVQTPDGQARGIYFAPQLSPSSTRIDGSHPRPSPKQKPSRPSPNPPPLRSFDSFSSLHEQQMLERQEQQHEMLGLGLNVPASSSSGSFVPQRTDSKDDELLPPSSSTSQPTNNPSRTDFQSSAMALSPMKSPNSSASQRRQIPVRRISRAQGPQKTPIGHEITPPINVLIVEDNYINQTIVSTFMKKKGINSDTAKNGREAVEKWQNGSFHLILMDIQMPVMSGIQATQEIRRIENERAGTEYITPGGTSTVARTPHRSSVIIVALTAGSKSTDRLEALKAGCNDFLTKPVNLHWLNKKVIEWGSIKALQLGAKDRATVNVLLANQERLTRGVASRLALPVGQTTPSPSRAEPEHDERRGTSPTLPIPRTQVIAPSGKILA</sequence>
<dbReference type="Proteomes" id="UP000054144">
    <property type="component" value="Unassembled WGS sequence"/>
</dbReference>
<keyword evidence="7" id="KW-1185">Reference proteome</keyword>
<dbReference type="GO" id="GO:0000156">
    <property type="term" value="F:phosphorelay response regulator activity"/>
    <property type="evidence" value="ECO:0007669"/>
    <property type="project" value="UniProtKB-ARBA"/>
</dbReference>
<feature type="domain" description="Response regulatory" evidence="5">
    <location>
        <begin position="856"/>
        <end position="993"/>
    </location>
</feature>
<dbReference type="PROSITE" id="PS50110">
    <property type="entry name" value="RESPONSE_REGULATORY"/>
    <property type="match status" value="1"/>
</dbReference>
<feature type="region of interest" description="Disordered" evidence="4">
    <location>
        <begin position="607"/>
        <end position="664"/>
    </location>
</feature>
<feature type="compositionally biased region" description="Pro residues" evidence="4">
    <location>
        <begin position="728"/>
        <end position="737"/>
    </location>
</feature>
<dbReference type="SMART" id="SM00448">
    <property type="entry name" value="REC"/>
    <property type="match status" value="1"/>
</dbReference>